<feature type="region of interest" description="Disordered" evidence="1">
    <location>
        <begin position="25"/>
        <end position="57"/>
    </location>
</feature>
<organism evidence="2 3">
    <name type="scientific">Tanacetum coccineum</name>
    <dbReference type="NCBI Taxonomy" id="301880"/>
    <lineage>
        <taxon>Eukaryota</taxon>
        <taxon>Viridiplantae</taxon>
        <taxon>Streptophyta</taxon>
        <taxon>Embryophyta</taxon>
        <taxon>Tracheophyta</taxon>
        <taxon>Spermatophyta</taxon>
        <taxon>Magnoliopsida</taxon>
        <taxon>eudicotyledons</taxon>
        <taxon>Gunneridae</taxon>
        <taxon>Pentapetalae</taxon>
        <taxon>asterids</taxon>
        <taxon>campanulids</taxon>
        <taxon>Asterales</taxon>
        <taxon>Asteraceae</taxon>
        <taxon>Asteroideae</taxon>
        <taxon>Anthemideae</taxon>
        <taxon>Anthemidinae</taxon>
        <taxon>Tanacetum</taxon>
    </lineage>
</organism>
<keyword evidence="3" id="KW-1185">Reference proteome</keyword>
<proteinExistence type="predicted"/>
<evidence type="ECO:0000313" key="3">
    <source>
        <dbReference type="Proteomes" id="UP001151760"/>
    </source>
</evidence>
<dbReference type="Proteomes" id="UP001151760">
    <property type="component" value="Unassembled WGS sequence"/>
</dbReference>
<reference evidence="2" key="1">
    <citation type="journal article" date="2022" name="Int. J. Mol. Sci.">
        <title>Draft Genome of Tanacetum Coccineum: Genomic Comparison of Closely Related Tanacetum-Family Plants.</title>
        <authorList>
            <person name="Yamashiro T."/>
            <person name="Shiraishi A."/>
            <person name="Nakayama K."/>
            <person name="Satake H."/>
        </authorList>
    </citation>
    <scope>NUCLEOTIDE SEQUENCE</scope>
</reference>
<sequence>MVTSCSALSLRGSAVASVTTPLLGVGQRGWPWREATNGRREQRGANPDPDVEEDESWRTFEGEMQVIEQESEERRQLIHAQRIAEEMRVLQIDTHWMDPADVVIINAQKA</sequence>
<accession>A0ABQ5GJY4</accession>
<dbReference type="EMBL" id="BQNB010018515">
    <property type="protein sequence ID" value="GJT75252.1"/>
    <property type="molecule type" value="Genomic_DNA"/>
</dbReference>
<evidence type="ECO:0000313" key="2">
    <source>
        <dbReference type="EMBL" id="GJT75252.1"/>
    </source>
</evidence>
<comment type="caution">
    <text evidence="2">The sequence shown here is derived from an EMBL/GenBank/DDBJ whole genome shotgun (WGS) entry which is preliminary data.</text>
</comment>
<reference evidence="2" key="2">
    <citation type="submission" date="2022-01" db="EMBL/GenBank/DDBJ databases">
        <authorList>
            <person name="Yamashiro T."/>
            <person name="Shiraishi A."/>
            <person name="Satake H."/>
            <person name="Nakayama K."/>
        </authorList>
    </citation>
    <scope>NUCLEOTIDE SEQUENCE</scope>
</reference>
<protein>
    <submittedName>
        <fullName evidence="2">Uncharacterized protein</fullName>
    </submittedName>
</protein>
<gene>
    <name evidence="2" type="ORF">Tco_1041977</name>
</gene>
<evidence type="ECO:0000256" key="1">
    <source>
        <dbReference type="SAM" id="MobiDB-lite"/>
    </source>
</evidence>
<name>A0ABQ5GJY4_9ASTR</name>